<name>A0ABN9V2R8_9DINO</name>
<evidence type="ECO:0000256" key="1">
    <source>
        <dbReference type="SAM" id="MobiDB-lite"/>
    </source>
</evidence>
<sequence>MSDASAAWGRAWREGQGPPQGGTGAAAPWLELLDAVAPRTPRTGCLWELCEDALGLWELCGGGAGSGARASGAAQAAWEIGADLLETFGAGLAAGALVTSPSLGGVADVPGLALATAPALLAAGGDLAAPDAGRTTDAPPEDGAVRTADASALPASAALAHGGGRRRPEAAEEDRCDRSGHGEISEARAYV</sequence>
<dbReference type="EMBL" id="CAUYUJ010016604">
    <property type="protein sequence ID" value="CAK0867057.1"/>
    <property type="molecule type" value="Genomic_DNA"/>
</dbReference>
<feature type="compositionally biased region" description="Basic and acidic residues" evidence="1">
    <location>
        <begin position="166"/>
        <end position="191"/>
    </location>
</feature>
<feature type="region of interest" description="Disordered" evidence="1">
    <location>
        <begin position="131"/>
        <end position="191"/>
    </location>
</feature>
<protein>
    <submittedName>
        <fullName evidence="2">Uncharacterized protein</fullName>
    </submittedName>
</protein>
<organism evidence="2 3">
    <name type="scientific">Prorocentrum cordatum</name>
    <dbReference type="NCBI Taxonomy" id="2364126"/>
    <lineage>
        <taxon>Eukaryota</taxon>
        <taxon>Sar</taxon>
        <taxon>Alveolata</taxon>
        <taxon>Dinophyceae</taxon>
        <taxon>Prorocentrales</taxon>
        <taxon>Prorocentraceae</taxon>
        <taxon>Prorocentrum</taxon>
    </lineage>
</organism>
<evidence type="ECO:0000313" key="2">
    <source>
        <dbReference type="EMBL" id="CAK0867057.1"/>
    </source>
</evidence>
<comment type="caution">
    <text evidence="2">The sequence shown here is derived from an EMBL/GenBank/DDBJ whole genome shotgun (WGS) entry which is preliminary data.</text>
</comment>
<reference evidence="2" key="1">
    <citation type="submission" date="2023-10" db="EMBL/GenBank/DDBJ databases">
        <authorList>
            <person name="Chen Y."/>
            <person name="Shah S."/>
            <person name="Dougan E. K."/>
            <person name="Thang M."/>
            <person name="Chan C."/>
        </authorList>
    </citation>
    <scope>NUCLEOTIDE SEQUENCE [LARGE SCALE GENOMIC DNA]</scope>
</reference>
<dbReference type="Proteomes" id="UP001189429">
    <property type="component" value="Unassembled WGS sequence"/>
</dbReference>
<accession>A0ABN9V2R8</accession>
<keyword evidence="3" id="KW-1185">Reference proteome</keyword>
<evidence type="ECO:0000313" key="3">
    <source>
        <dbReference type="Proteomes" id="UP001189429"/>
    </source>
</evidence>
<feature type="compositionally biased region" description="Low complexity" evidence="1">
    <location>
        <begin position="148"/>
        <end position="160"/>
    </location>
</feature>
<gene>
    <name evidence="2" type="ORF">PCOR1329_LOCUS54075</name>
</gene>
<proteinExistence type="predicted"/>
<feature type="region of interest" description="Disordered" evidence="1">
    <location>
        <begin position="1"/>
        <end position="25"/>
    </location>
</feature>